<dbReference type="SUPFAM" id="SSF49482">
    <property type="entry name" value="Aromatic compound dioxygenase"/>
    <property type="match status" value="1"/>
</dbReference>
<dbReference type="EMBL" id="JAAOZC010000015">
    <property type="protein sequence ID" value="NIJ09628.1"/>
    <property type="molecule type" value="Genomic_DNA"/>
</dbReference>
<sequence length="288" mass="31300">MADLSESELTQAVLDRVGGATDARTRVISQALVRHLHAFIAEIEPTETEWKAGIDFLTAVGQMCSDTRQEFILLSDTLGVSMLVDAINHRVAGAATESTVFGPFYVEAPTFANGETIAGHLEGTPMYIGGAVTGAGGQSLPGASVDVWHSDEDGFYDLQKLHEGQGLAGRGRFFTDERGRFHLWTVRPTAYPIPDDGPVGKMLTAQGRHPYRPEHVHFMIAASGYRTLVTHLFAEDGTYLDSDVVFGVKQSLIKPFVQRTGGRAPDGRTMTGDWIELQHDFILAPEAA</sequence>
<evidence type="ECO:0000313" key="9">
    <source>
        <dbReference type="Proteomes" id="UP000727456"/>
    </source>
</evidence>
<dbReference type="PANTHER" id="PTHR33711">
    <property type="entry name" value="DIOXYGENASE, PUTATIVE (AFU_ORTHOLOGUE AFUA_2G02910)-RELATED"/>
    <property type="match status" value="1"/>
</dbReference>
<dbReference type="CDD" id="cd03461">
    <property type="entry name" value="1_2-HQD"/>
    <property type="match status" value="1"/>
</dbReference>
<reference evidence="8 9" key="1">
    <citation type="submission" date="2020-03" db="EMBL/GenBank/DDBJ databases">
        <title>Genomic Encyclopedia of Type Strains, Phase III (KMG-III): the genomes of soil and plant-associated and newly described type strains.</title>
        <authorList>
            <person name="Whitman W."/>
        </authorList>
    </citation>
    <scope>NUCLEOTIDE SEQUENCE [LARGE SCALE GENOMIC DNA]</scope>
    <source>
        <strain evidence="8 9">CECT 8804</strain>
    </source>
</reference>
<proteinExistence type="inferred from homology"/>
<name>A0ABX0TVV1_9SPHN</name>
<comment type="caution">
    <text evidence="8">The sequence shown here is derived from an EMBL/GenBank/DDBJ whole genome shotgun (WGS) entry which is preliminary data.</text>
</comment>
<comment type="cofactor">
    <cofactor evidence="1">
        <name>Fe(3+)</name>
        <dbReference type="ChEBI" id="CHEBI:29034"/>
    </cofactor>
</comment>
<dbReference type="EC" id="1.13.11.37" evidence="8"/>
<evidence type="ECO:0000256" key="5">
    <source>
        <dbReference type="ARBA" id="ARBA00023002"/>
    </source>
</evidence>
<protein>
    <submittedName>
        <fullName evidence="8">Hydroxyquinol 1,2-dioxygenase</fullName>
        <ecNumber evidence="8">1.13.11.37</ecNumber>
    </submittedName>
</protein>
<dbReference type="InterPro" id="IPR015889">
    <property type="entry name" value="Intradiol_dOase_core"/>
</dbReference>
<keyword evidence="3" id="KW-0479">Metal-binding</keyword>
<evidence type="ECO:0000259" key="7">
    <source>
        <dbReference type="PROSITE" id="PS00083"/>
    </source>
</evidence>
<dbReference type="InterPro" id="IPR007535">
    <property type="entry name" value="Catechol_dOase_N"/>
</dbReference>
<dbReference type="Proteomes" id="UP000727456">
    <property type="component" value="Unassembled WGS sequence"/>
</dbReference>
<dbReference type="PANTHER" id="PTHR33711:SF7">
    <property type="entry name" value="INTRADIOL RING-CLEAVAGE DIOXYGENASES DOMAIN-CONTAINING PROTEIN-RELATED"/>
    <property type="match status" value="1"/>
</dbReference>
<dbReference type="Pfam" id="PF00775">
    <property type="entry name" value="Dioxygenase_C"/>
    <property type="match status" value="1"/>
</dbReference>
<keyword evidence="5 8" id="KW-0560">Oxidoreductase</keyword>
<dbReference type="InterPro" id="IPR039390">
    <property type="entry name" value="1_2-HQD/HQD"/>
</dbReference>
<keyword evidence="6" id="KW-0408">Iron</keyword>
<dbReference type="RefSeq" id="WP_167075437.1">
    <property type="nucleotide sequence ID" value="NZ_JAAOZC010000015.1"/>
</dbReference>
<evidence type="ECO:0000256" key="3">
    <source>
        <dbReference type="ARBA" id="ARBA00022723"/>
    </source>
</evidence>
<evidence type="ECO:0000256" key="6">
    <source>
        <dbReference type="ARBA" id="ARBA00023004"/>
    </source>
</evidence>
<dbReference type="Gene3D" id="2.60.130.10">
    <property type="entry name" value="Aromatic compound dioxygenase"/>
    <property type="match status" value="1"/>
</dbReference>
<dbReference type="GO" id="GO:0047074">
    <property type="term" value="F:4-hydroxycatechol 1,2-dioxygenase activity"/>
    <property type="evidence" value="ECO:0007669"/>
    <property type="project" value="UniProtKB-EC"/>
</dbReference>
<comment type="similarity">
    <text evidence="2">Belongs to the intradiol ring-cleavage dioxygenase family.</text>
</comment>
<gene>
    <name evidence="8" type="ORF">FHS31_003265</name>
</gene>
<evidence type="ECO:0000256" key="1">
    <source>
        <dbReference type="ARBA" id="ARBA00001965"/>
    </source>
</evidence>
<keyword evidence="4" id="KW-0223">Dioxygenase</keyword>
<organism evidence="8 9">
    <name type="scientific">Sphingomonas vulcanisoli</name>
    <dbReference type="NCBI Taxonomy" id="1658060"/>
    <lineage>
        <taxon>Bacteria</taxon>
        <taxon>Pseudomonadati</taxon>
        <taxon>Pseudomonadota</taxon>
        <taxon>Alphaproteobacteria</taxon>
        <taxon>Sphingomonadales</taxon>
        <taxon>Sphingomonadaceae</taxon>
        <taxon>Sphingomonas</taxon>
    </lineage>
</organism>
<evidence type="ECO:0000313" key="8">
    <source>
        <dbReference type="EMBL" id="NIJ09628.1"/>
    </source>
</evidence>
<dbReference type="PROSITE" id="PS00083">
    <property type="entry name" value="INTRADIOL_DIOXYGENAS"/>
    <property type="match status" value="1"/>
</dbReference>
<dbReference type="InterPro" id="IPR000627">
    <property type="entry name" value="Intradiol_dOase_C"/>
</dbReference>
<keyword evidence="9" id="KW-1185">Reference proteome</keyword>
<evidence type="ECO:0000256" key="2">
    <source>
        <dbReference type="ARBA" id="ARBA00007825"/>
    </source>
</evidence>
<accession>A0ABX0TVV1</accession>
<dbReference type="Pfam" id="PF04444">
    <property type="entry name" value="Dioxygenase_N"/>
    <property type="match status" value="1"/>
</dbReference>
<evidence type="ECO:0000256" key="4">
    <source>
        <dbReference type="ARBA" id="ARBA00022964"/>
    </source>
</evidence>
<feature type="domain" description="Intradiol ring-cleavage dioxygenases" evidence="7">
    <location>
        <begin position="128"/>
        <end position="156"/>
    </location>
</feature>
<dbReference type="InterPro" id="IPR050770">
    <property type="entry name" value="Intradiol_RC_Dioxygenase"/>
</dbReference>